<dbReference type="GO" id="GO:0045259">
    <property type="term" value="C:proton-transporting ATP synthase complex"/>
    <property type="evidence" value="ECO:0007669"/>
    <property type="project" value="UniProtKB-KW"/>
</dbReference>
<dbReference type="InterPro" id="IPR045083">
    <property type="entry name" value="ATP_synth_F0_asu_bact/mt"/>
</dbReference>
<evidence type="ECO:0000256" key="4">
    <source>
        <dbReference type="ARBA" id="ARBA00022547"/>
    </source>
</evidence>
<sequence>MSTDLFSSLDGGIQLSIWVPPFLPFFFIFVILSGNIWLNSYKDAFCYYITNFASSAKSSDNHTMLFIYTVFIFIIINNYSGLWPLVYGITTNLWVVSSLALMLWASILISGYVKSPKLSLAHLAPAGAPMVLLPLLVLIETISLLIRPLTLTVRLIANISAGHIVMSLMSNLLSTLSSMSMLLSVMVLMTAYTLFEFFVSTVQAYIFCLLVSLYAMEHP</sequence>
<dbReference type="Pfam" id="PF00119">
    <property type="entry name" value="ATP-synt_A"/>
    <property type="match status" value="1"/>
</dbReference>
<evidence type="ECO:0000256" key="5">
    <source>
        <dbReference type="ARBA" id="ARBA00022692"/>
    </source>
</evidence>
<feature type="transmembrane region" description="Helical" evidence="12">
    <location>
        <begin position="93"/>
        <end position="113"/>
    </location>
</feature>
<dbReference type="PANTHER" id="PTHR11410">
    <property type="entry name" value="ATP SYNTHASE SUBUNIT A"/>
    <property type="match status" value="1"/>
</dbReference>
<dbReference type="SUPFAM" id="SSF81336">
    <property type="entry name" value="F1F0 ATP synthase subunit A"/>
    <property type="match status" value="1"/>
</dbReference>
<keyword evidence="13" id="KW-0496">Mitochondrion</keyword>
<feature type="transmembrane region" description="Helical" evidence="12">
    <location>
        <begin position="145"/>
        <end position="165"/>
    </location>
</feature>
<dbReference type="PANTHER" id="PTHR11410:SF0">
    <property type="entry name" value="ATP SYNTHASE SUBUNIT A"/>
    <property type="match status" value="1"/>
</dbReference>
<dbReference type="InterPro" id="IPR035908">
    <property type="entry name" value="F0_ATP_A_sf"/>
</dbReference>
<evidence type="ECO:0000256" key="7">
    <source>
        <dbReference type="ARBA" id="ARBA00022989"/>
    </source>
</evidence>
<feature type="transmembrane region" description="Helical" evidence="12">
    <location>
        <begin position="197"/>
        <end position="216"/>
    </location>
</feature>
<name>A0A4Y5P357_9EUPU</name>
<dbReference type="CDD" id="cd00310">
    <property type="entry name" value="ATP-synt_Fo_a_6"/>
    <property type="match status" value="1"/>
</dbReference>
<evidence type="ECO:0000313" key="13">
    <source>
        <dbReference type="EMBL" id="QCW57653.1"/>
    </source>
</evidence>
<feature type="transmembrane region" description="Helical" evidence="12">
    <location>
        <begin position="65"/>
        <end position="87"/>
    </location>
</feature>
<dbReference type="RefSeq" id="YP_009668624.1">
    <property type="nucleotide sequence ID" value="NC_043790.1"/>
</dbReference>
<keyword evidence="9 12" id="KW-0472">Membrane</keyword>
<keyword evidence="8" id="KW-0406">Ion transport</keyword>
<protein>
    <recommendedName>
        <fullName evidence="11">ATP synthase subunit a</fullName>
    </recommendedName>
</protein>
<feature type="transmembrane region" description="Helical" evidence="12">
    <location>
        <begin position="15"/>
        <end position="38"/>
    </location>
</feature>
<organism evidence="13">
    <name type="scientific">Oreohelix idahoensis</name>
    <dbReference type="NCBI Taxonomy" id="2584915"/>
    <lineage>
        <taxon>Eukaryota</taxon>
        <taxon>Metazoa</taxon>
        <taxon>Spiralia</taxon>
        <taxon>Lophotrochozoa</taxon>
        <taxon>Mollusca</taxon>
        <taxon>Gastropoda</taxon>
        <taxon>Heterobranchia</taxon>
        <taxon>Euthyneura</taxon>
        <taxon>Panpulmonata</taxon>
        <taxon>Eupulmonata</taxon>
        <taxon>Stylommatophora</taxon>
        <taxon>Helicina</taxon>
        <taxon>Discoidea</taxon>
        <taxon>Oreohelicidae</taxon>
        <taxon>Oreohelix</taxon>
    </lineage>
</organism>
<keyword evidence="7 12" id="KW-1133">Transmembrane helix</keyword>
<dbReference type="AlphaFoldDB" id="A0A4Y5P357"/>
<comment type="similarity">
    <text evidence="2">Belongs to the ATPase A chain family.</text>
</comment>
<evidence type="ECO:0000256" key="6">
    <source>
        <dbReference type="ARBA" id="ARBA00022781"/>
    </source>
</evidence>
<evidence type="ECO:0000256" key="2">
    <source>
        <dbReference type="ARBA" id="ARBA00006810"/>
    </source>
</evidence>
<evidence type="ECO:0000256" key="9">
    <source>
        <dbReference type="ARBA" id="ARBA00023136"/>
    </source>
</evidence>
<dbReference type="NCBIfam" id="TIGR01131">
    <property type="entry name" value="ATP_synt_6_or_A"/>
    <property type="match status" value="1"/>
</dbReference>
<dbReference type="InterPro" id="IPR023011">
    <property type="entry name" value="ATP_synth_F0_asu_AS"/>
</dbReference>
<evidence type="ECO:0000256" key="8">
    <source>
        <dbReference type="ARBA" id="ARBA00023065"/>
    </source>
</evidence>
<keyword evidence="6" id="KW-0375">Hydrogen ion transport</keyword>
<gene>
    <name evidence="13" type="primary">atp6</name>
</gene>
<dbReference type="GeneID" id="40874287"/>
<evidence type="ECO:0000256" key="10">
    <source>
        <dbReference type="ARBA" id="ARBA00023310"/>
    </source>
</evidence>
<evidence type="ECO:0000256" key="1">
    <source>
        <dbReference type="ARBA" id="ARBA00004141"/>
    </source>
</evidence>
<keyword evidence="4" id="KW-0138">CF(0)</keyword>
<dbReference type="InterPro" id="IPR000568">
    <property type="entry name" value="ATP_synth_F0_asu"/>
</dbReference>
<dbReference type="GO" id="GO:0046933">
    <property type="term" value="F:proton-transporting ATP synthase activity, rotational mechanism"/>
    <property type="evidence" value="ECO:0007669"/>
    <property type="project" value="TreeGrafter"/>
</dbReference>
<geneLocation type="mitochondrion" evidence="13"/>
<dbReference type="PROSITE" id="PS00449">
    <property type="entry name" value="ATPASE_A"/>
    <property type="match status" value="1"/>
</dbReference>
<dbReference type="PRINTS" id="PR00123">
    <property type="entry name" value="ATPASEA"/>
</dbReference>
<evidence type="ECO:0000256" key="3">
    <source>
        <dbReference type="ARBA" id="ARBA00022448"/>
    </source>
</evidence>
<comment type="subcellular location">
    <subcellularLocation>
        <location evidence="1">Membrane</location>
        <topology evidence="1">Multi-pass membrane protein</topology>
    </subcellularLocation>
    <subcellularLocation>
        <location evidence="11">Mitochondrion inner membrane</location>
        <topology evidence="11">Multi-pass membrane protein</topology>
    </subcellularLocation>
</comment>
<keyword evidence="5 12" id="KW-0812">Transmembrane</keyword>
<evidence type="ECO:0000256" key="12">
    <source>
        <dbReference type="SAM" id="Phobius"/>
    </source>
</evidence>
<accession>A0A4Y5P357</accession>
<dbReference type="Gene3D" id="1.20.120.220">
    <property type="entry name" value="ATP synthase, F0 complex, subunit A"/>
    <property type="match status" value="1"/>
</dbReference>
<dbReference type="EMBL" id="MK290736">
    <property type="protein sequence ID" value="QCW57653.1"/>
    <property type="molecule type" value="Genomic_DNA"/>
</dbReference>
<proteinExistence type="inferred from homology"/>
<dbReference type="GO" id="GO:0005743">
    <property type="term" value="C:mitochondrial inner membrane"/>
    <property type="evidence" value="ECO:0007669"/>
    <property type="project" value="UniProtKB-SubCell"/>
</dbReference>
<keyword evidence="10" id="KW-0066">ATP synthesis</keyword>
<evidence type="ECO:0000256" key="11">
    <source>
        <dbReference type="RuleBase" id="RU004450"/>
    </source>
</evidence>
<reference evidence="13" key="1">
    <citation type="submission" date="2018-12" db="EMBL/GenBank/DDBJ databases">
        <title>The Mitochondrial Genome of Oreohelix idahoensis.</title>
        <authorList>
            <person name="Linscott T.M."/>
            <person name="Parent C.E."/>
        </authorList>
    </citation>
    <scope>NUCLEOTIDE SEQUENCE</scope>
</reference>
<feature type="transmembrane region" description="Helical" evidence="12">
    <location>
        <begin position="120"/>
        <end position="139"/>
    </location>
</feature>
<keyword evidence="3" id="KW-0813">Transport</keyword>